<dbReference type="GO" id="GO:0005829">
    <property type="term" value="C:cytosol"/>
    <property type="evidence" value="ECO:0007669"/>
    <property type="project" value="TreeGrafter"/>
</dbReference>
<keyword evidence="3" id="KW-0203">Cytokinin biosynthesis</keyword>
<evidence type="ECO:0000256" key="3">
    <source>
        <dbReference type="RuleBase" id="RU363015"/>
    </source>
</evidence>
<dbReference type="NCBIfam" id="TIGR00730">
    <property type="entry name" value="Rossman fold protein, TIGR00730 family"/>
    <property type="match status" value="1"/>
</dbReference>
<organism evidence="4 5">
    <name type="scientific">Rhodospirillum rubrum (strain ATCC 11170 / ATH 1.1.1 / DSM 467 / LMG 4362 / NCIMB 8255 / S1)</name>
    <dbReference type="NCBI Taxonomy" id="269796"/>
    <lineage>
        <taxon>Bacteria</taxon>
        <taxon>Pseudomonadati</taxon>
        <taxon>Pseudomonadota</taxon>
        <taxon>Alphaproteobacteria</taxon>
        <taxon>Rhodospirillales</taxon>
        <taxon>Rhodospirillaceae</taxon>
        <taxon>Rhodospirillum</taxon>
    </lineage>
</organism>
<evidence type="ECO:0000256" key="1">
    <source>
        <dbReference type="ARBA" id="ARBA00000274"/>
    </source>
</evidence>
<dbReference type="eggNOG" id="COG1611">
    <property type="taxonomic scope" value="Bacteria"/>
</dbReference>
<dbReference type="EnsemblBacteria" id="ABC21162">
    <property type="protein sequence ID" value="ABC21162"/>
    <property type="gene ID" value="Rru_A0357"/>
</dbReference>
<reference evidence="4 5" key="1">
    <citation type="journal article" date="2011" name="Stand. Genomic Sci.">
        <title>Complete genome sequence of Rhodospirillum rubrum type strain (S1).</title>
        <authorList>
            <person name="Munk A.C."/>
            <person name="Copeland A."/>
            <person name="Lucas S."/>
            <person name="Lapidus A."/>
            <person name="Del Rio T.G."/>
            <person name="Barry K."/>
            <person name="Detter J.C."/>
            <person name="Hammon N."/>
            <person name="Israni S."/>
            <person name="Pitluck S."/>
            <person name="Brettin T."/>
            <person name="Bruce D."/>
            <person name="Han C."/>
            <person name="Tapia R."/>
            <person name="Gilna P."/>
            <person name="Schmutz J."/>
            <person name="Larimer F."/>
            <person name="Land M."/>
            <person name="Kyrpides N.C."/>
            <person name="Mavromatis K."/>
            <person name="Richardson P."/>
            <person name="Rohde M."/>
            <person name="Goker M."/>
            <person name="Klenk H.P."/>
            <person name="Zhang Y."/>
            <person name="Roberts G.P."/>
            <person name="Reslewic S."/>
            <person name="Schwartz D.C."/>
        </authorList>
    </citation>
    <scope>NUCLEOTIDE SEQUENCE [LARGE SCALE GENOMIC DNA]</scope>
    <source>
        <strain evidence="5">ATCC 11170 / ATH 1.1.1 / DSM 467 / LMG 4362 / NCIMB 8255 / S1</strain>
    </source>
</reference>
<dbReference type="HOGENOM" id="CLU_058336_4_0_5"/>
<dbReference type="STRING" id="269796.Rru_A0357"/>
<sequence length="198" mass="21084">MSRLRSICVFCGSSPGSDPAYLAAARALGAAMGRAGLTLVFGAGNVGLMGATATAAIAEGGRVVGVIPEHLTRVETPHGELMELHVVESMHVRKRLMFERSDAICVLPGGLGTLDETFEILTWKQLGLHEKPVIFLNINGYWDPLLGLIDAIVAQGFARPSVRDLYTVVDGVEAIIPAARQGLPEGDLHPESPTSERF</sequence>
<keyword evidence="3" id="KW-0378">Hydrolase</keyword>
<dbReference type="EMBL" id="CP000230">
    <property type="protein sequence ID" value="ABC21162.1"/>
    <property type="molecule type" value="Genomic_DNA"/>
</dbReference>
<dbReference type="Proteomes" id="UP000001929">
    <property type="component" value="Chromosome"/>
</dbReference>
<dbReference type="KEGG" id="rru:Rru_A0357"/>
<dbReference type="GO" id="GO:0008714">
    <property type="term" value="F:AMP nucleosidase activity"/>
    <property type="evidence" value="ECO:0007669"/>
    <property type="project" value="UniProtKB-EC"/>
</dbReference>
<dbReference type="PANTHER" id="PTHR31223">
    <property type="entry name" value="LOG FAMILY PROTEIN YJL055W"/>
    <property type="match status" value="1"/>
</dbReference>
<dbReference type="PANTHER" id="PTHR31223:SF70">
    <property type="entry name" value="LOG FAMILY PROTEIN YJL055W"/>
    <property type="match status" value="1"/>
</dbReference>
<dbReference type="EC" id="3.2.2.n1" evidence="3"/>
<dbReference type="Pfam" id="PF03641">
    <property type="entry name" value="Lysine_decarbox"/>
    <property type="match status" value="1"/>
</dbReference>
<dbReference type="GO" id="GO:0009691">
    <property type="term" value="P:cytokinin biosynthetic process"/>
    <property type="evidence" value="ECO:0007669"/>
    <property type="project" value="UniProtKB-UniRule"/>
</dbReference>
<protein>
    <recommendedName>
        <fullName evidence="3">Cytokinin riboside 5'-monophosphate phosphoribohydrolase</fullName>
        <ecNumber evidence="3">3.2.2.n1</ecNumber>
    </recommendedName>
</protein>
<dbReference type="SUPFAM" id="SSF102405">
    <property type="entry name" value="MCP/YpsA-like"/>
    <property type="match status" value="1"/>
</dbReference>
<dbReference type="PATRIC" id="fig|269796.9.peg.413"/>
<dbReference type="Gene3D" id="3.40.50.450">
    <property type="match status" value="1"/>
</dbReference>
<comment type="similarity">
    <text evidence="2 3">Belongs to the LOG family.</text>
</comment>
<name>Q2RXI3_RHORT</name>
<evidence type="ECO:0000256" key="2">
    <source>
        <dbReference type="ARBA" id="ARBA00006763"/>
    </source>
</evidence>
<accession>Q2RXI3</accession>
<dbReference type="RefSeq" id="WP_011388110.1">
    <property type="nucleotide sequence ID" value="NC_007643.1"/>
</dbReference>
<proteinExistence type="inferred from homology"/>
<dbReference type="PhylomeDB" id="Q2RXI3"/>
<evidence type="ECO:0000313" key="4">
    <source>
        <dbReference type="EMBL" id="ABC21162.1"/>
    </source>
</evidence>
<comment type="catalytic activity">
    <reaction evidence="1">
        <text>AMP + H2O = D-ribose 5-phosphate + adenine</text>
        <dbReference type="Rhea" id="RHEA:20129"/>
        <dbReference type="ChEBI" id="CHEBI:15377"/>
        <dbReference type="ChEBI" id="CHEBI:16708"/>
        <dbReference type="ChEBI" id="CHEBI:78346"/>
        <dbReference type="ChEBI" id="CHEBI:456215"/>
        <dbReference type="EC" id="3.2.2.4"/>
    </reaction>
</comment>
<gene>
    <name evidence="4" type="ordered locus">Rru_A0357</name>
</gene>
<keyword evidence="5" id="KW-1185">Reference proteome</keyword>
<dbReference type="InterPro" id="IPR031100">
    <property type="entry name" value="LOG_fam"/>
</dbReference>
<evidence type="ECO:0000313" key="5">
    <source>
        <dbReference type="Proteomes" id="UP000001929"/>
    </source>
</evidence>
<dbReference type="InterPro" id="IPR005269">
    <property type="entry name" value="LOG"/>
</dbReference>
<dbReference type="AlphaFoldDB" id="Q2RXI3"/>